<dbReference type="GO" id="GO:0005829">
    <property type="term" value="C:cytosol"/>
    <property type="evidence" value="ECO:0007669"/>
    <property type="project" value="TreeGrafter"/>
</dbReference>
<feature type="active site" description="Proton acceptor" evidence="7">
    <location>
        <position position="163"/>
    </location>
</feature>
<feature type="binding site" evidence="7">
    <location>
        <begin position="8"/>
        <end position="10"/>
    </location>
    <ligand>
        <name>substrate</name>
    </ligand>
</feature>
<keyword evidence="5 7" id="KW-0324">Glycolysis</keyword>
<dbReference type="UniPathway" id="UPA00109">
    <property type="reaction ID" value="UER00189"/>
</dbReference>
<name>A0A1F6NVJ2_9BACT</name>
<dbReference type="NCBIfam" id="TIGR00419">
    <property type="entry name" value="tim"/>
    <property type="match status" value="1"/>
</dbReference>
<comment type="catalytic activity">
    <reaction evidence="7 8">
        <text>D-glyceraldehyde 3-phosphate = dihydroxyacetone phosphate</text>
        <dbReference type="Rhea" id="RHEA:18585"/>
        <dbReference type="ChEBI" id="CHEBI:57642"/>
        <dbReference type="ChEBI" id="CHEBI:59776"/>
        <dbReference type="EC" id="5.3.1.1"/>
    </reaction>
</comment>
<dbReference type="GO" id="GO:0004807">
    <property type="term" value="F:triose-phosphate isomerase activity"/>
    <property type="evidence" value="ECO:0007669"/>
    <property type="project" value="UniProtKB-UniRule"/>
</dbReference>
<comment type="subunit">
    <text evidence="7 8">Homodimer.</text>
</comment>
<dbReference type="PROSITE" id="PS00171">
    <property type="entry name" value="TIM_1"/>
    <property type="match status" value="1"/>
</dbReference>
<dbReference type="InterPro" id="IPR013785">
    <property type="entry name" value="Aldolase_TIM"/>
</dbReference>
<dbReference type="PANTHER" id="PTHR21139:SF42">
    <property type="entry name" value="TRIOSEPHOSPHATE ISOMERASE"/>
    <property type="match status" value="1"/>
</dbReference>
<dbReference type="GO" id="GO:0019563">
    <property type="term" value="P:glycerol catabolic process"/>
    <property type="evidence" value="ECO:0007669"/>
    <property type="project" value="TreeGrafter"/>
</dbReference>
<dbReference type="SUPFAM" id="SSF51351">
    <property type="entry name" value="Triosephosphate isomerase (TIM)"/>
    <property type="match status" value="1"/>
</dbReference>
<dbReference type="EC" id="5.3.1.1" evidence="7 8"/>
<dbReference type="Gene3D" id="3.20.20.70">
    <property type="entry name" value="Aldolase class I"/>
    <property type="match status" value="1"/>
</dbReference>
<dbReference type="Pfam" id="PF00121">
    <property type="entry name" value="TIM"/>
    <property type="match status" value="1"/>
</dbReference>
<dbReference type="InterPro" id="IPR035990">
    <property type="entry name" value="TIM_sf"/>
</dbReference>
<evidence type="ECO:0000313" key="9">
    <source>
        <dbReference type="EMBL" id="OGH87939.1"/>
    </source>
</evidence>
<dbReference type="AlphaFoldDB" id="A0A1F6NVJ2"/>
<dbReference type="GO" id="GO:0046166">
    <property type="term" value="P:glyceraldehyde-3-phosphate biosynthetic process"/>
    <property type="evidence" value="ECO:0007669"/>
    <property type="project" value="TreeGrafter"/>
</dbReference>
<organism evidence="9 10">
    <name type="scientific">Candidatus Magasanikbacteria bacterium RIFOXYA1_FULL_40_8</name>
    <dbReference type="NCBI Taxonomy" id="1798694"/>
    <lineage>
        <taxon>Bacteria</taxon>
        <taxon>Candidatus Magasanikiibacteriota</taxon>
    </lineage>
</organism>
<dbReference type="HAMAP" id="MF_00147_B">
    <property type="entry name" value="TIM_B"/>
    <property type="match status" value="1"/>
</dbReference>
<keyword evidence="3 7" id="KW-0312">Gluconeogenesis</keyword>
<evidence type="ECO:0000256" key="2">
    <source>
        <dbReference type="ARBA" id="ARBA00007422"/>
    </source>
</evidence>
<evidence type="ECO:0000256" key="3">
    <source>
        <dbReference type="ARBA" id="ARBA00022432"/>
    </source>
</evidence>
<accession>A0A1F6NVJ2</accession>
<dbReference type="GO" id="GO:0006094">
    <property type="term" value="P:gluconeogenesis"/>
    <property type="evidence" value="ECO:0007669"/>
    <property type="project" value="UniProtKB-UniRule"/>
</dbReference>
<comment type="similarity">
    <text evidence="2 7 8">Belongs to the triosephosphate isomerase family.</text>
</comment>
<keyword evidence="4 7" id="KW-0963">Cytoplasm</keyword>
<dbReference type="Proteomes" id="UP000177151">
    <property type="component" value="Unassembled WGS sequence"/>
</dbReference>
<dbReference type="EMBL" id="MFQP01000003">
    <property type="protein sequence ID" value="OGH87939.1"/>
    <property type="molecule type" value="Genomic_DNA"/>
</dbReference>
<dbReference type="InterPro" id="IPR000652">
    <property type="entry name" value="Triosephosphate_isomerase"/>
</dbReference>
<evidence type="ECO:0000256" key="4">
    <source>
        <dbReference type="ARBA" id="ARBA00022490"/>
    </source>
</evidence>
<comment type="pathway">
    <text evidence="7 8">Carbohydrate biosynthesis; gluconeogenesis.</text>
</comment>
<evidence type="ECO:0000256" key="6">
    <source>
        <dbReference type="ARBA" id="ARBA00023235"/>
    </source>
</evidence>
<proteinExistence type="inferred from homology"/>
<dbReference type="FunFam" id="3.20.20.70:FF:000016">
    <property type="entry name" value="Triosephosphate isomerase"/>
    <property type="match status" value="1"/>
</dbReference>
<dbReference type="PROSITE" id="PS51440">
    <property type="entry name" value="TIM_2"/>
    <property type="match status" value="1"/>
</dbReference>
<feature type="binding site" evidence="7">
    <location>
        <position position="169"/>
    </location>
    <ligand>
        <name>substrate</name>
    </ligand>
</feature>
<keyword evidence="6 7" id="KW-0413">Isomerase</keyword>
<sequence>MKKFLFGNWKMYLDYKESVKLASVLAKKIKKSDNAVAVFPGSLSLVEVKKKLKDKISVGAQNCAWVPKGAYTGEISSYMFFDVGCEYVLIGHSERRHVFGETNEEIRKKLEASLDAGLIPVLCVGETQKDKEEGKTQYRLKEQLMEALAGLDASADKIIFAYEPVWAIGTDNPCLPADAEDIHGWIKKEVKNYLEGEAKVIYGGSVKAENVASFISRDTIDGVLVGIASTKIDSFLAIIKAVKNQ</sequence>
<comment type="caution">
    <text evidence="9">The sequence shown here is derived from an EMBL/GenBank/DDBJ whole genome shotgun (WGS) entry which is preliminary data.</text>
</comment>
<evidence type="ECO:0000256" key="5">
    <source>
        <dbReference type="ARBA" id="ARBA00023152"/>
    </source>
</evidence>
<dbReference type="UniPathway" id="UPA00138"/>
<comment type="caution">
    <text evidence="7">Lacks conserved residue(s) required for the propagation of feature annotation.</text>
</comment>
<feature type="active site" description="Electrophile" evidence="7">
    <location>
        <position position="92"/>
    </location>
</feature>
<dbReference type="GO" id="GO:0006096">
    <property type="term" value="P:glycolytic process"/>
    <property type="evidence" value="ECO:0007669"/>
    <property type="project" value="UniProtKB-UniRule"/>
</dbReference>
<evidence type="ECO:0000256" key="7">
    <source>
        <dbReference type="HAMAP-Rule" id="MF_00147"/>
    </source>
</evidence>
<gene>
    <name evidence="7" type="primary">tpiA</name>
    <name evidence="9" type="ORF">A2206_03540</name>
</gene>
<evidence type="ECO:0000256" key="8">
    <source>
        <dbReference type="RuleBase" id="RU363013"/>
    </source>
</evidence>
<evidence type="ECO:0000256" key="1">
    <source>
        <dbReference type="ARBA" id="ARBA00004680"/>
    </source>
</evidence>
<feature type="binding site" evidence="7">
    <location>
        <position position="205"/>
    </location>
    <ligand>
        <name>substrate</name>
    </ligand>
</feature>
<evidence type="ECO:0000313" key="10">
    <source>
        <dbReference type="Proteomes" id="UP000177151"/>
    </source>
</evidence>
<protein>
    <recommendedName>
        <fullName evidence="7 8">Triosephosphate isomerase</fullName>
        <shortName evidence="7">TIM</shortName>
        <shortName evidence="7">TPI</shortName>
        <ecNumber evidence="7 8">5.3.1.1</ecNumber>
    </recommendedName>
    <alternativeName>
        <fullName evidence="7">Triose-phosphate isomerase</fullName>
    </alternativeName>
</protein>
<comment type="function">
    <text evidence="7">Involved in the gluconeogenesis. Catalyzes stereospecifically the conversion of dihydroxyacetone phosphate (DHAP) to D-glyceraldehyde-3-phosphate (G3P).</text>
</comment>
<dbReference type="InterPro" id="IPR020861">
    <property type="entry name" value="Triosephosphate_isomerase_AS"/>
</dbReference>
<comment type="subcellular location">
    <subcellularLocation>
        <location evidence="7 8">Cytoplasm</location>
    </subcellularLocation>
</comment>
<reference evidence="9 10" key="1">
    <citation type="journal article" date="2016" name="Nat. Commun.">
        <title>Thousands of microbial genomes shed light on interconnected biogeochemical processes in an aquifer system.</title>
        <authorList>
            <person name="Anantharaman K."/>
            <person name="Brown C.T."/>
            <person name="Hug L.A."/>
            <person name="Sharon I."/>
            <person name="Castelle C.J."/>
            <person name="Probst A.J."/>
            <person name="Thomas B.C."/>
            <person name="Singh A."/>
            <person name="Wilkins M.J."/>
            <person name="Karaoz U."/>
            <person name="Brodie E.L."/>
            <person name="Williams K.H."/>
            <person name="Hubbard S.S."/>
            <person name="Banfield J.F."/>
        </authorList>
    </citation>
    <scope>NUCLEOTIDE SEQUENCE [LARGE SCALE GENOMIC DNA]</scope>
</reference>
<comment type="pathway">
    <text evidence="1 7 8">Carbohydrate degradation; glycolysis; D-glyceraldehyde 3-phosphate from glycerone phosphate: step 1/1.</text>
</comment>
<dbReference type="CDD" id="cd00311">
    <property type="entry name" value="TIM"/>
    <property type="match status" value="1"/>
</dbReference>
<dbReference type="InterPro" id="IPR022896">
    <property type="entry name" value="TrioseP_Isoase_bac/euk"/>
</dbReference>
<dbReference type="PANTHER" id="PTHR21139">
    <property type="entry name" value="TRIOSEPHOSPHATE ISOMERASE"/>
    <property type="match status" value="1"/>
</dbReference>